<name>A0ACD2ZWB6_9AGAR</name>
<organism evidence="1 2">
    <name type="scientific">Pluteus cervinus</name>
    <dbReference type="NCBI Taxonomy" id="181527"/>
    <lineage>
        <taxon>Eukaryota</taxon>
        <taxon>Fungi</taxon>
        <taxon>Dikarya</taxon>
        <taxon>Basidiomycota</taxon>
        <taxon>Agaricomycotina</taxon>
        <taxon>Agaricomycetes</taxon>
        <taxon>Agaricomycetidae</taxon>
        <taxon>Agaricales</taxon>
        <taxon>Pluteineae</taxon>
        <taxon>Pluteaceae</taxon>
        <taxon>Pluteus</taxon>
    </lineage>
</organism>
<dbReference type="Proteomes" id="UP000308600">
    <property type="component" value="Unassembled WGS sequence"/>
</dbReference>
<gene>
    <name evidence="1" type="ORF">BDN72DRAFT_205588</name>
</gene>
<protein>
    <submittedName>
        <fullName evidence="1">Uncharacterized protein</fullName>
    </submittedName>
</protein>
<evidence type="ECO:0000313" key="2">
    <source>
        <dbReference type="Proteomes" id="UP000308600"/>
    </source>
</evidence>
<sequence>MRFRFSRLTSPLKSTDPEEGLVRGQVMTVVLGALHCCPFVPRFESRTEQTSRRICSSFTFVIWGRSGDAGHFSRLFRIMPPPPLSHALGHRSHLHIFYPLCFLFFQPGLVLKELEPVFVDNSLTKVSFLLYAVHDSSYSASRFNQTSLVKAF</sequence>
<dbReference type="EMBL" id="ML210092">
    <property type="protein sequence ID" value="TFK57768.1"/>
    <property type="molecule type" value="Genomic_DNA"/>
</dbReference>
<reference evidence="1 2" key="1">
    <citation type="journal article" date="2019" name="Nat. Ecol. Evol.">
        <title>Megaphylogeny resolves global patterns of mushroom evolution.</title>
        <authorList>
            <person name="Varga T."/>
            <person name="Krizsan K."/>
            <person name="Foldi C."/>
            <person name="Dima B."/>
            <person name="Sanchez-Garcia M."/>
            <person name="Sanchez-Ramirez S."/>
            <person name="Szollosi G.J."/>
            <person name="Szarkandi J.G."/>
            <person name="Papp V."/>
            <person name="Albert L."/>
            <person name="Andreopoulos W."/>
            <person name="Angelini C."/>
            <person name="Antonin V."/>
            <person name="Barry K.W."/>
            <person name="Bougher N.L."/>
            <person name="Buchanan P."/>
            <person name="Buyck B."/>
            <person name="Bense V."/>
            <person name="Catcheside P."/>
            <person name="Chovatia M."/>
            <person name="Cooper J."/>
            <person name="Damon W."/>
            <person name="Desjardin D."/>
            <person name="Finy P."/>
            <person name="Geml J."/>
            <person name="Haridas S."/>
            <person name="Hughes K."/>
            <person name="Justo A."/>
            <person name="Karasinski D."/>
            <person name="Kautmanova I."/>
            <person name="Kiss B."/>
            <person name="Kocsube S."/>
            <person name="Kotiranta H."/>
            <person name="LaButti K.M."/>
            <person name="Lechner B.E."/>
            <person name="Liimatainen K."/>
            <person name="Lipzen A."/>
            <person name="Lukacs Z."/>
            <person name="Mihaltcheva S."/>
            <person name="Morgado L.N."/>
            <person name="Niskanen T."/>
            <person name="Noordeloos M.E."/>
            <person name="Ohm R.A."/>
            <person name="Ortiz-Santana B."/>
            <person name="Ovrebo C."/>
            <person name="Racz N."/>
            <person name="Riley R."/>
            <person name="Savchenko A."/>
            <person name="Shiryaev A."/>
            <person name="Soop K."/>
            <person name="Spirin V."/>
            <person name="Szebenyi C."/>
            <person name="Tomsovsky M."/>
            <person name="Tulloss R.E."/>
            <person name="Uehling J."/>
            <person name="Grigoriev I.V."/>
            <person name="Vagvolgyi C."/>
            <person name="Papp T."/>
            <person name="Martin F.M."/>
            <person name="Miettinen O."/>
            <person name="Hibbett D.S."/>
            <person name="Nagy L.G."/>
        </authorList>
    </citation>
    <scope>NUCLEOTIDE SEQUENCE [LARGE SCALE GENOMIC DNA]</scope>
    <source>
        <strain evidence="1 2">NL-1719</strain>
    </source>
</reference>
<proteinExistence type="predicted"/>
<keyword evidence="2" id="KW-1185">Reference proteome</keyword>
<evidence type="ECO:0000313" key="1">
    <source>
        <dbReference type="EMBL" id="TFK57768.1"/>
    </source>
</evidence>
<accession>A0ACD2ZWB6</accession>